<dbReference type="STRING" id="1760988.SAMN02949497_2895"/>
<keyword evidence="2" id="KW-1185">Reference proteome</keyword>
<evidence type="ECO:0000313" key="1">
    <source>
        <dbReference type="EMBL" id="SMF95530.1"/>
    </source>
</evidence>
<dbReference type="SUPFAM" id="SSF52833">
    <property type="entry name" value="Thioredoxin-like"/>
    <property type="match status" value="1"/>
</dbReference>
<name>A0A1Y6CZ81_9GAMM</name>
<dbReference type="EMBL" id="FXAM01000001">
    <property type="protein sequence ID" value="SMF95530.1"/>
    <property type="molecule type" value="Genomic_DNA"/>
</dbReference>
<dbReference type="Proteomes" id="UP000192923">
    <property type="component" value="Unassembled WGS sequence"/>
</dbReference>
<proteinExistence type="predicted"/>
<organism evidence="1 2">
    <name type="scientific">Methylomagnum ishizawai</name>
    <dbReference type="NCBI Taxonomy" id="1760988"/>
    <lineage>
        <taxon>Bacteria</taxon>
        <taxon>Pseudomonadati</taxon>
        <taxon>Pseudomonadota</taxon>
        <taxon>Gammaproteobacteria</taxon>
        <taxon>Methylococcales</taxon>
        <taxon>Methylococcaceae</taxon>
        <taxon>Methylomagnum</taxon>
    </lineage>
</organism>
<dbReference type="InterPro" id="IPR036249">
    <property type="entry name" value="Thioredoxin-like_sf"/>
</dbReference>
<dbReference type="InterPro" id="IPR008554">
    <property type="entry name" value="Glutaredoxin-like"/>
</dbReference>
<accession>A0A1Y6CZ81</accession>
<protein>
    <submittedName>
        <fullName evidence="1">Glutaredoxin-like domain</fullName>
    </submittedName>
</protein>
<sequence>MRRLYSEQLEVRLNLHSQTSRPIRLELYGTYGCHLCDEAEALCRAHPGLELRKIDIADDADLMERYGIRIPVLRDPASELELGWPFDAATLQTFLQNLTSE</sequence>
<reference evidence="1 2" key="1">
    <citation type="submission" date="2016-12" db="EMBL/GenBank/DDBJ databases">
        <authorList>
            <person name="Song W.-J."/>
            <person name="Kurnit D.M."/>
        </authorList>
    </citation>
    <scope>NUCLEOTIDE SEQUENCE [LARGE SCALE GENOMIC DNA]</scope>
    <source>
        <strain evidence="1 2">175</strain>
    </source>
</reference>
<gene>
    <name evidence="1" type="ORF">SAMN02949497_2895</name>
</gene>
<dbReference type="Gene3D" id="3.40.30.10">
    <property type="entry name" value="Glutaredoxin"/>
    <property type="match status" value="1"/>
</dbReference>
<evidence type="ECO:0000313" key="2">
    <source>
        <dbReference type="Proteomes" id="UP000192923"/>
    </source>
</evidence>
<dbReference type="AlphaFoldDB" id="A0A1Y6CZ81"/>
<dbReference type="Pfam" id="PF05768">
    <property type="entry name" value="Glrx-like"/>
    <property type="match status" value="1"/>
</dbReference>
<dbReference type="OrthoDB" id="8537427at2"/>